<dbReference type="GO" id="GO:0005948">
    <property type="term" value="C:acetolactate synthase complex"/>
    <property type="evidence" value="ECO:0007669"/>
    <property type="project" value="TreeGrafter"/>
</dbReference>
<dbReference type="Pfam" id="PF10369">
    <property type="entry name" value="ALS_ss_C"/>
    <property type="match status" value="1"/>
</dbReference>
<dbReference type="Pfam" id="PF22629">
    <property type="entry name" value="ACT_AHAS_ss"/>
    <property type="match status" value="1"/>
</dbReference>
<organism evidence="8 9">
    <name type="scientific">Schizosaccharomyces osmophilus</name>
    <dbReference type="NCBI Taxonomy" id="2545709"/>
    <lineage>
        <taxon>Eukaryota</taxon>
        <taxon>Fungi</taxon>
        <taxon>Dikarya</taxon>
        <taxon>Ascomycota</taxon>
        <taxon>Taphrinomycotina</taxon>
        <taxon>Schizosaccharomycetes</taxon>
        <taxon>Schizosaccharomycetales</taxon>
        <taxon>Schizosaccharomycetaceae</taxon>
        <taxon>Schizosaccharomyces</taxon>
    </lineage>
</organism>
<dbReference type="InterPro" id="IPR019455">
    <property type="entry name" value="Acetolactate_synth_ssu_C"/>
</dbReference>
<dbReference type="SUPFAM" id="SSF55021">
    <property type="entry name" value="ACT-like"/>
    <property type="match status" value="2"/>
</dbReference>
<evidence type="ECO:0000256" key="3">
    <source>
        <dbReference type="ARBA" id="ARBA00006341"/>
    </source>
</evidence>
<comment type="pathway">
    <text evidence="2">Amino-acid biosynthesis; L-valine biosynthesis; L-valine from pyruvate: step 1/4.</text>
</comment>
<reference evidence="8 9" key="1">
    <citation type="journal article" date="2023" name="G3 (Bethesda)">
        <title>A high-quality reference genome for the fission yeast Schizosaccharomyces osmophilus.</title>
        <authorList>
            <person name="Jia G.S."/>
            <person name="Zhang W.C."/>
            <person name="Liang Y."/>
            <person name="Liu X.H."/>
            <person name="Rhind N."/>
            <person name="Pidoux A."/>
            <person name="Brysch-Herzberg M."/>
            <person name="Du L.L."/>
        </authorList>
    </citation>
    <scope>NUCLEOTIDE SEQUENCE [LARGE SCALE GENOMIC DNA]</scope>
    <source>
        <strain evidence="8 9">CBS 15793</strain>
    </source>
</reference>
<feature type="region of interest" description="Disordered" evidence="6">
    <location>
        <begin position="264"/>
        <end position="291"/>
    </location>
</feature>
<name>A0AAE9W645_9SCHI</name>
<dbReference type="Gene3D" id="3.30.70.1150">
    <property type="entry name" value="ACT-like. Chain A, domain 2"/>
    <property type="match status" value="1"/>
</dbReference>
<dbReference type="InterPro" id="IPR054480">
    <property type="entry name" value="AHAS_small-like_ACT"/>
</dbReference>
<dbReference type="GO" id="GO:0009082">
    <property type="term" value="P:branched-chain amino acid biosynthetic process"/>
    <property type="evidence" value="ECO:0007669"/>
    <property type="project" value="UniProtKB-KW"/>
</dbReference>
<dbReference type="Gene3D" id="3.30.70.260">
    <property type="match status" value="1"/>
</dbReference>
<dbReference type="GeneID" id="80875699"/>
<dbReference type="KEGG" id="som:SOMG_02218"/>
<dbReference type="RefSeq" id="XP_056035065.1">
    <property type="nucleotide sequence ID" value="XM_056181010.1"/>
</dbReference>
<dbReference type="InterPro" id="IPR053050">
    <property type="entry name" value="ALS_regulatory_subunit"/>
</dbReference>
<dbReference type="AlphaFoldDB" id="A0AAE9W645"/>
<feature type="compositionally biased region" description="Acidic residues" evidence="6">
    <location>
        <begin position="279"/>
        <end position="291"/>
    </location>
</feature>
<comment type="similarity">
    <text evidence="3">Belongs to the acetolactate synthase small subunit family.</text>
</comment>
<dbReference type="GO" id="GO:0042645">
    <property type="term" value="C:mitochondrial nucleoid"/>
    <property type="evidence" value="ECO:0007669"/>
    <property type="project" value="TreeGrafter"/>
</dbReference>
<feature type="domain" description="ACT" evidence="7">
    <location>
        <begin position="72"/>
        <end position="149"/>
    </location>
</feature>
<keyword evidence="4" id="KW-0028">Amino-acid biosynthesis</keyword>
<dbReference type="InterPro" id="IPR004789">
    <property type="entry name" value="Acetalactate_synth_ssu"/>
</dbReference>
<accession>A0AAE9W645</accession>
<dbReference type="EMBL" id="CP115611">
    <property type="protein sequence ID" value="WBW70822.1"/>
    <property type="molecule type" value="Genomic_DNA"/>
</dbReference>
<dbReference type="FunFam" id="3.30.70.260:FF:000001">
    <property type="entry name" value="Acetolactate synthase, small subunit"/>
    <property type="match status" value="1"/>
</dbReference>
<dbReference type="Proteomes" id="UP001212411">
    <property type="component" value="Chromosome 1"/>
</dbReference>
<dbReference type="InterPro" id="IPR002912">
    <property type="entry name" value="ACT_dom"/>
</dbReference>
<dbReference type="InterPro" id="IPR027271">
    <property type="entry name" value="Acetolactate_synth/TF_NikR_C"/>
</dbReference>
<dbReference type="PROSITE" id="PS51671">
    <property type="entry name" value="ACT"/>
    <property type="match status" value="1"/>
</dbReference>
<evidence type="ECO:0000313" key="8">
    <source>
        <dbReference type="EMBL" id="WBW70822.1"/>
    </source>
</evidence>
<comment type="pathway">
    <text evidence="1">Amino-acid biosynthesis; L-isoleucine biosynthesis; L-isoleucine from 2-oxobutanoate: step 1/4.</text>
</comment>
<gene>
    <name evidence="8" type="primary">ilv6</name>
    <name evidence="8" type="ORF">SOMG_02218</name>
</gene>
<dbReference type="InterPro" id="IPR039557">
    <property type="entry name" value="AHAS_ACT"/>
</dbReference>
<evidence type="ECO:0000259" key="7">
    <source>
        <dbReference type="PROSITE" id="PS51671"/>
    </source>
</evidence>
<evidence type="ECO:0000313" key="9">
    <source>
        <dbReference type="Proteomes" id="UP001212411"/>
    </source>
</evidence>
<dbReference type="NCBIfam" id="TIGR00119">
    <property type="entry name" value="acolac_sm"/>
    <property type="match status" value="1"/>
</dbReference>
<dbReference type="PANTHER" id="PTHR31242">
    <property type="entry name" value="ACETOLACTATE SYNTHASE SMALL SUBUNIT, MITOCHONDRIAL"/>
    <property type="match status" value="1"/>
</dbReference>
<dbReference type="CDD" id="cd04878">
    <property type="entry name" value="ACT_AHAS"/>
    <property type="match status" value="1"/>
</dbReference>
<keyword evidence="9" id="KW-1185">Reference proteome</keyword>
<evidence type="ECO:0000256" key="6">
    <source>
        <dbReference type="SAM" id="MobiDB-lite"/>
    </source>
</evidence>
<dbReference type="PANTHER" id="PTHR31242:SF2">
    <property type="entry name" value="ACETOLACTATE SYNTHASE SMALL SUBUNIT, MITOCHONDRIAL"/>
    <property type="match status" value="1"/>
</dbReference>
<keyword evidence="5" id="KW-0100">Branched-chain amino acid biosynthesis</keyword>
<evidence type="ECO:0000256" key="5">
    <source>
        <dbReference type="ARBA" id="ARBA00023304"/>
    </source>
</evidence>
<evidence type="ECO:0000256" key="1">
    <source>
        <dbReference type="ARBA" id="ARBA00004974"/>
    </source>
</evidence>
<proteinExistence type="inferred from homology"/>
<evidence type="ECO:0000256" key="2">
    <source>
        <dbReference type="ARBA" id="ARBA00005025"/>
    </source>
</evidence>
<dbReference type="InterPro" id="IPR045865">
    <property type="entry name" value="ACT-like_dom_sf"/>
</dbReference>
<evidence type="ECO:0000256" key="4">
    <source>
        <dbReference type="ARBA" id="ARBA00022605"/>
    </source>
</evidence>
<sequence>MLARRFSRTVNHFVRRKATYVNSPITYKALHANAPLPRCHIIEPPRATVPEAVSNIIASTPFNRIPKPQRHVFNCLVQNEPGVLSRLSGILAARGFNIDSLVVCATEVENLSRMTIAIRGNDEVVEQARRQIEDIVSVWAVLDYTGTDIVERELLLAKVSLLGPDHFQQHFEREMPETAAEEVEQATSSVDNTMTASAALQLRANQLSAINQVTHLFNGRVSDISTESVIIELTARPGRVDNFLSLLRPFGVLEASRTGTTAMARSPLSNAISDKATEDADNDEVVDLPPG</sequence>
<dbReference type="GO" id="GO:1990610">
    <property type="term" value="F:acetolactate synthase regulator activity"/>
    <property type="evidence" value="ECO:0007669"/>
    <property type="project" value="InterPro"/>
</dbReference>
<dbReference type="GO" id="GO:0008652">
    <property type="term" value="P:amino acid biosynthetic process"/>
    <property type="evidence" value="ECO:0007669"/>
    <property type="project" value="UniProtKB-KW"/>
</dbReference>
<protein>
    <submittedName>
        <fullName evidence="8">Acetolactate synthase regulatory subunit Ilv6</fullName>
    </submittedName>
</protein>